<gene>
    <name evidence="1" type="ORF">MNBD_GAMMA03-1222</name>
</gene>
<organism evidence="1">
    <name type="scientific">hydrothermal vent metagenome</name>
    <dbReference type="NCBI Taxonomy" id="652676"/>
    <lineage>
        <taxon>unclassified sequences</taxon>
        <taxon>metagenomes</taxon>
        <taxon>ecological metagenomes</taxon>
    </lineage>
</organism>
<dbReference type="EMBL" id="UOFC01000123">
    <property type="protein sequence ID" value="VAW47055.1"/>
    <property type="molecule type" value="Genomic_DNA"/>
</dbReference>
<evidence type="ECO:0008006" key="2">
    <source>
        <dbReference type="Google" id="ProtNLM"/>
    </source>
</evidence>
<name>A0A3B0VTS9_9ZZZZ</name>
<protein>
    <recommendedName>
        <fullName evidence="2">DUF3465 domain-containing protein</fullName>
    </recommendedName>
</protein>
<dbReference type="Pfam" id="PF11948">
    <property type="entry name" value="DUF3465"/>
    <property type="match status" value="1"/>
</dbReference>
<dbReference type="InterPro" id="IPR021856">
    <property type="entry name" value="DUF3465"/>
</dbReference>
<reference evidence="1" key="1">
    <citation type="submission" date="2018-06" db="EMBL/GenBank/DDBJ databases">
        <authorList>
            <person name="Zhirakovskaya E."/>
        </authorList>
    </citation>
    <scope>NUCLEOTIDE SEQUENCE</scope>
</reference>
<evidence type="ECO:0000313" key="1">
    <source>
        <dbReference type="EMBL" id="VAW47055.1"/>
    </source>
</evidence>
<dbReference type="AlphaFoldDB" id="A0A3B0VTS9"/>
<proteinExistence type="predicted"/>
<accession>A0A3B0VTS9</accession>
<sequence length="144" mass="16397">MKKLFIVLLIGVGTYGFFQQNPNLISAIAKDSAPNHQIISDAYQNQLSDIQVRGTGRVSKVLRDDNKGSRHQKFILRLPSGQTILIAHNIDLAPRIPNIRKGDSVEFYGEYEWTEKGGVVHWTHHDPRGQHIDGWLKHNGRTYE</sequence>